<gene>
    <name evidence="4" type="ORF">HannXRQ_Chr04g0119441</name>
    <name evidence="3" type="ORF">HanXRQr2_Chr04g0180841</name>
</gene>
<dbReference type="InterPro" id="IPR001606">
    <property type="entry name" value="ARID_dom"/>
</dbReference>
<dbReference type="InParanoid" id="A0A251V1R2"/>
<dbReference type="SMART" id="SM00501">
    <property type="entry name" value="BRIGHT"/>
    <property type="match status" value="1"/>
</dbReference>
<dbReference type="CDD" id="cd16100">
    <property type="entry name" value="ARID"/>
    <property type="match status" value="1"/>
</dbReference>
<dbReference type="PANTHER" id="PTHR46410:SF26">
    <property type="entry name" value="BULB-TYPE LECTIN DOMAIN-CONTAINING PROTEIN-RELATED"/>
    <property type="match status" value="1"/>
</dbReference>
<evidence type="ECO:0000256" key="1">
    <source>
        <dbReference type="SAM" id="MobiDB-lite"/>
    </source>
</evidence>
<evidence type="ECO:0000313" key="4">
    <source>
        <dbReference type="EMBL" id="OTG29183.1"/>
    </source>
</evidence>
<dbReference type="PANTHER" id="PTHR46410">
    <property type="entry name" value="AT-RICH INTERACTIVE DOMAIN-CONTAINING PROTEIN 2"/>
    <property type="match status" value="1"/>
</dbReference>
<dbReference type="InterPro" id="IPR054722">
    <property type="entry name" value="PolX-like_BBD"/>
</dbReference>
<keyword evidence="5" id="KW-1185">Reference proteome</keyword>
<reference evidence="3" key="3">
    <citation type="submission" date="2020-06" db="EMBL/GenBank/DDBJ databases">
        <title>Helianthus annuus Genome sequencing and assembly Release 2.</title>
        <authorList>
            <person name="Gouzy J."/>
            <person name="Langlade N."/>
            <person name="Munos S."/>
        </authorList>
    </citation>
    <scope>NUCLEOTIDE SEQUENCE</scope>
    <source>
        <tissue evidence="3">Leaves</tissue>
    </source>
</reference>
<feature type="compositionally biased region" description="Basic and acidic residues" evidence="1">
    <location>
        <begin position="451"/>
        <end position="461"/>
    </location>
</feature>
<dbReference type="Proteomes" id="UP000215914">
    <property type="component" value="Chromosome 4"/>
</dbReference>
<name>A0A251V1R2_HELAN</name>
<evidence type="ECO:0000313" key="5">
    <source>
        <dbReference type="Proteomes" id="UP000215914"/>
    </source>
</evidence>
<dbReference type="Pfam" id="PF22936">
    <property type="entry name" value="Pol_BBD"/>
    <property type="match status" value="1"/>
</dbReference>
<dbReference type="Gramene" id="mRNA:HanXRQr2_Chr04g0180841">
    <property type="protein sequence ID" value="CDS:HanXRQr2_Chr04g0180841.1"/>
    <property type="gene ID" value="HanXRQr2_Chr04g0180841"/>
</dbReference>
<sequence length="546" mass="62833">MPAYQGMFSAASSNTYADNGDESAVQHSGIRAMSRSDAEIKPTATMMPCQHCSDEKNERKRRSRRERLCYYCHLPGHQIYTCKAKENDEELQLIRQAINAGIRTQNEDVHCHDEMIVTGTDGGEWKDIWYVNSTFHHHYVGNIDVFKRVKHIMGVETKSGMNFLFIRGVGIVEMKTGNDTLRIPSVFYSPDIDRNVLSLEQLTLQGFTVRKSGDSCKIFPMFSSQVVNSVNDTTGLSKEQELGLKEKERLHNMSGIDDEFKSDYLNSYFESLNVSEKEGEDWNLMILNSLEFHNFDDCKALMDMLDDREYVFKYKVILQKKFEDLVRWFLYDYMGITSRPIPPFTTDQKKIDLLSLYILVANDGGYREVTTENTWPIIAKDLGLGYEEGDHIRIVYAMYLDVLEYYYKFKTVQNKVQVKEMINEDAGMRKNCDRKSRSADMVQGSAAGINQHDEGSSQESHRKIRSAGNTHEGAEMNNQSMHYALFAEDGWADNWSARKRRKRFNFTHIRKAMEEANRSVMQKGSNITKVLGGCVGNTYVYILVKL</sequence>
<feature type="domain" description="ARID" evidence="2">
    <location>
        <begin position="316"/>
        <end position="408"/>
    </location>
</feature>
<dbReference type="Pfam" id="PF01388">
    <property type="entry name" value="ARID"/>
    <property type="match status" value="1"/>
</dbReference>
<evidence type="ECO:0000313" key="3">
    <source>
        <dbReference type="EMBL" id="KAF5811388.1"/>
    </source>
</evidence>
<dbReference type="InterPro" id="IPR036431">
    <property type="entry name" value="ARID_dom_sf"/>
</dbReference>
<accession>A0A251V1R2</accession>
<dbReference type="AlphaFoldDB" id="A0A251V1R2"/>
<organism evidence="4 5">
    <name type="scientific">Helianthus annuus</name>
    <name type="common">Common sunflower</name>
    <dbReference type="NCBI Taxonomy" id="4232"/>
    <lineage>
        <taxon>Eukaryota</taxon>
        <taxon>Viridiplantae</taxon>
        <taxon>Streptophyta</taxon>
        <taxon>Embryophyta</taxon>
        <taxon>Tracheophyta</taxon>
        <taxon>Spermatophyta</taxon>
        <taxon>Magnoliopsida</taxon>
        <taxon>eudicotyledons</taxon>
        <taxon>Gunneridae</taxon>
        <taxon>Pentapetalae</taxon>
        <taxon>asterids</taxon>
        <taxon>campanulids</taxon>
        <taxon>Asterales</taxon>
        <taxon>Asteraceae</taxon>
        <taxon>Asteroideae</taxon>
        <taxon>Heliantheae alliance</taxon>
        <taxon>Heliantheae</taxon>
        <taxon>Helianthus</taxon>
    </lineage>
</organism>
<reference evidence="4" key="2">
    <citation type="submission" date="2017-02" db="EMBL/GenBank/DDBJ databases">
        <title>Sunflower complete genome.</title>
        <authorList>
            <person name="Langlade N."/>
            <person name="Munos S."/>
        </authorList>
    </citation>
    <scope>NUCLEOTIDE SEQUENCE [LARGE SCALE GENOMIC DNA]</scope>
    <source>
        <tissue evidence="4">Leaves</tissue>
    </source>
</reference>
<evidence type="ECO:0000259" key="2">
    <source>
        <dbReference type="PROSITE" id="PS51011"/>
    </source>
</evidence>
<dbReference type="EMBL" id="MNCJ02000319">
    <property type="protein sequence ID" value="KAF5811388.1"/>
    <property type="molecule type" value="Genomic_DNA"/>
</dbReference>
<proteinExistence type="predicted"/>
<dbReference type="GO" id="GO:0003677">
    <property type="term" value="F:DNA binding"/>
    <property type="evidence" value="ECO:0007669"/>
    <property type="project" value="UniProtKB-KW"/>
</dbReference>
<dbReference type="SMART" id="SM01014">
    <property type="entry name" value="ARID"/>
    <property type="match status" value="1"/>
</dbReference>
<feature type="region of interest" description="Disordered" evidence="1">
    <location>
        <begin position="432"/>
        <end position="466"/>
    </location>
</feature>
<dbReference type="SUPFAM" id="SSF46774">
    <property type="entry name" value="ARID-like"/>
    <property type="match status" value="1"/>
</dbReference>
<dbReference type="EMBL" id="CM007893">
    <property type="protein sequence ID" value="OTG29183.1"/>
    <property type="molecule type" value="Genomic_DNA"/>
</dbReference>
<protein>
    <submittedName>
        <fullName evidence="4">Putative ARID DNA-binding domain-containing protein</fullName>
    </submittedName>
    <submittedName>
        <fullName evidence="3">Transcription factor interactor and regulator CCHC(Zn) family</fullName>
    </submittedName>
</protein>
<reference evidence="3 5" key="1">
    <citation type="journal article" date="2017" name="Nature">
        <title>The sunflower genome provides insights into oil metabolism, flowering and Asterid evolution.</title>
        <authorList>
            <person name="Badouin H."/>
            <person name="Gouzy J."/>
            <person name="Grassa C.J."/>
            <person name="Murat F."/>
            <person name="Staton S.E."/>
            <person name="Cottret L."/>
            <person name="Lelandais-Briere C."/>
            <person name="Owens G.L."/>
            <person name="Carrere S."/>
            <person name="Mayjonade B."/>
            <person name="Legrand L."/>
            <person name="Gill N."/>
            <person name="Kane N.C."/>
            <person name="Bowers J.E."/>
            <person name="Hubner S."/>
            <person name="Bellec A."/>
            <person name="Berard A."/>
            <person name="Berges H."/>
            <person name="Blanchet N."/>
            <person name="Boniface M.C."/>
            <person name="Brunel D."/>
            <person name="Catrice O."/>
            <person name="Chaidir N."/>
            <person name="Claudel C."/>
            <person name="Donnadieu C."/>
            <person name="Faraut T."/>
            <person name="Fievet G."/>
            <person name="Helmstetter N."/>
            <person name="King M."/>
            <person name="Knapp S.J."/>
            <person name="Lai Z."/>
            <person name="Le Paslier M.C."/>
            <person name="Lippi Y."/>
            <person name="Lorenzon L."/>
            <person name="Mandel J.R."/>
            <person name="Marage G."/>
            <person name="Marchand G."/>
            <person name="Marquand E."/>
            <person name="Bret-Mestries E."/>
            <person name="Morien E."/>
            <person name="Nambeesan S."/>
            <person name="Nguyen T."/>
            <person name="Pegot-Espagnet P."/>
            <person name="Pouilly N."/>
            <person name="Raftis F."/>
            <person name="Sallet E."/>
            <person name="Schiex T."/>
            <person name="Thomas J."/>
            <person name="Vandecasteele C."/>
            <person name="Vares D."/>
            <person name="Vear F."/>
            <person name="Vautrin S."/>
            <person name="Crespi M."/>
            <person name="Mangin B."/>
            <person name="Burke J.M."/>
            <person name="Salse J."/>
            <person name="Munos S."/>
            <person name="Vincourt P."/>
            <person name="Rieseberg L.H."/>
            <person name="Langlade N.B."/>
        </authorList>
    </citation>
    <scope>NUCLEOTIDE SEQUENCE [LARGE SCALE GENOMIC DNA]</scope>
    <source>
        <strain evidence="5">cv. SF193</strain>
        <tissue evidence="3">Leaves</tissue>
    </source>
</reference>
<dbReference type="PROSITE" id="PS51011">
    <property type="entry name" value="ARID"/>
    <property type="match status" value="1"/>
</dbReference>
<dbReference type="Gene3D" id="1.10.150.60">
    <property type="entry name" value="ARID DNA-binding domain"/>
    <property type="match status" value="1"/>
</dbReference>
<keyword evidence="4" id="KW-0238">DNA-binding</keyword>